<proteinExistence type="predicted"/>
<protein>
    <submittedName>
        <fullName evidence="1">Uncharacterized protein</fullName>
    </submittedName>
</protein>
<reference evidence="1 2" key="1">
    <citation type="submission" date="2024-06" db="EMBL/GenBank/DDBJ databases">
        <title>The Natural Products Discovery Center: Release of the First 8490 Sequenced Strains for Exploring Actinobacteria Biosynthetic Diversity.</title>
        <authorList>
            <person name="Kalkreuter E."/>
            <person name="Kautsar S.A."/>
            <person name="Yang D."/>
            <person name="Bader C.D."/>
            <person name="Teijaro C.N."/>
            <person name="Fluegel L."/>
            <person name="Davis C.M."/>
            <person name="Simpson J.R."/>
            <person name="Lauterbach L."/>
            <person name="Steele A.D."/>
            <person name="Gui C."/>
            <person name="Meng S."/>
            <person name="Li G."/>
            <person name="Viehrig K."/>
            <person name="Ye F."/>
            <person name="Su P."/>
            <person name="Kiefer A.F."/>
            <person name="Nichols A."/>
            <person name="Cepeda A.J."/>
            <person name="Yan W."/>
            <person name="Fan B."/>
            <person name="Jiang Y."/>
            <person name="Adhikari A."/>
            <person name="Zheng C.-J."/>
            <person name="Schuster L."/>
            <person name="Cowan T.M."/>
            <person name="Smanski M.J."/>
            <person name="Chevrette M.G."/>
            <person name="De Carvalho L.P.S."/>
            <person name="Shen B."/>
        </authorList>
    </citation>
    <scope>NUCLEOTIDE SEQUENCE [LARGE SCALE GENOMIC DNA]</scope>
    <source>
        <strain evidence="1 2">NPDC048946</strain>
    </source>
</reference>
<evidence type="ECO:0000313" key="1">
    <source>
        <dbReference type="EMBL" id="MEU8138280.1"/>
    </source>
</evidence>
<keyword evidence="2" id="KW-1185">Reference proteome</keyword>
<dbReference type="Proteomes" id="UP001551482">
    <property type="component" value="Unassembled WGS sequence"/>
</dbReference>
<evidence type="ECO:0000313" key="2">
    <source>
        <dbReference type="Proteomes" id="UP001551482"/>
    </source>
</evidence>
<accession>A0ABV3DRA1</accession>
<gene>
    <name evidence="1" type="ORF">AB0C36_32845</name>
</gene>
<name>A0ABV3DRA1_9ACTN</name>
<dbReference type="EMBL" id="JBEZFP010000117">
    <property type="protein sequence ID" value="MEU8138280.1"/>
    <property type="molecule type" value="Genomic_DNA"/>
</dbReference>
<sequence>MQSIARPARGDVDLLELHGRAGTVRFESWQPLSVNISRHTVEELEGAAH</sequence>
<comment type="caution">
    <text evidence="1">The sequence shown here is derived from an EMBL/GenBank/DDBJ whole genome shotgun (WGS) entry which is preliminary data.</text>
</comment>
<dbReference type="RefSeq" id="WP_358361408.1">
    <property type="nucleotide sequence ID" value="NZ_JBEZFP010000117.1"/>
</dbReference>
<organism evidence="1 2">
    <name type="scientific">Streptodolium elevatio</name>
    <dbReference type="NCBI Taxonomy" id="3157996"/>
    <lineage>
        <taxon>Bacteria</taxon>
        <taxon>Bacillati</taxon>
        <taxon>Actinomycetota</taxon>
        <taxon>Actinomycetes</taxon>
        <taxon>Kitasatosporales</taxon>
        <taxon>Streptomycetaceae</taxon>
        <taxon>Streptodolium</taxon>
    </lineage>
</organism>